<reference evidence="1 2" key="1">
    <citation type="submission" date="2016-03" db="EMBL/GenBank/DDBJ databases">
        <title>Genome sequence of Pontibacter sp. nov., of the family cytophagaceae, isolated from marine sediment of the Yellow Sea, China.</title>
        <authorList>
            <person name="Zhang G."/>
            <person name="Zhang R."/>
        </authorList>
    </citation>
    <scope>NUCLEOTIDE SEQUENCE [LARGE SCALE GENOMIC DNA]</scope>
    <source>
        <strain evidence="1 2">S10-8</strain>
    </source>
</reference>
<keyword evidence="2" id="KW-1185">Reference proteome</keyword>
<evidence type="ECO:0000313" key="1">
    <source>
        <dbReference type="EMBL" id="OKL40271.1"/>
    </source>
</evidence>
<accession>A0A1Q5PDM8</accession>
<dbReference type="EMBL" id="LVWA01000005">
    <property type="protein sequence ID" value="OKL40271.1"/>
    <property type="molecule type" value="Genomic_DNA"/>
</dbReference>
<dbReference type="STRING" id="1797110.A3841_18270"/>
<organism evidence="1 2">
    <name type="scientific">Pontibacter flavimaris</name>
    <dbReference type="NCBI Taxonomy" id="1797110"/>
    <lineage>
        <taxon>Bacteria</taxon>
        <taxon>Pseudomonadati</taxon>
        <taxon>Bacteroidota</taxon>
        <taxon>Cytophagia</taxon>
        <taxon>Cytophagales</taxon>
        <taxon>Hymenobacteraceae</taxon>
        <taxon>Pontibacter</taxon>
    </lineage>
</organism>
<protein>
    <submittedName>
        <fullName evidence="1">Uncharacterized protein</fullName>
    </submittedName>
</protein>
<dbReference type="AlphaFoldDB" id="A0A1Q5PDM8"/>
<comment type="caution">
    <text evidence="1">The sequence shown here is derived from an EMBL/GenBank/DDBJ whole genome shotgun (WGS) entry which is preliminary data.</text>
</comment>
<name>A0A1Q5PDM8_9BACT</name>
<evidence type="ECO:0000313" key="2">
    <source>
        <dbReference type="Proteomes" id="UP000186551"/>
    </source>
</evidence>
<proteinExistence type="predicted"/>
<gene>
    <name evidence="1" type="ORF">A3841_18270</name>
</gene>
<dbReference type="Proteomes" id="UP000186551">
    <property type="component" value="Unassembled WGS sequence"/>
</dbReference>
<sequence>MNLWGVFKIAKAIKKYKMCEICAERGFLPVVCVGSQWKIFTIQYRIATVLTWLLSVKAAKNFHL</sequence>